<feature type="region of interest" description="Disordered" evidence="3">
    <location>
        <begin position="1"/>
        <end position="20"/>
    </location>
</feature>
<evidence type="ECO:0000313" key="6">
    <source>
        <dbReference type="Proteomes" id="UP000316079"/>
    </source>
</evidence>
<comment type="caution">
    <text evidence="5">The sequence shown here is derived from an EMBL/GenBank/DDBJ whole genome shotgun (WGS) entry which is preliminary data.</text>
</comment>
<feature type="compositionally biased region" description="Basic and acidic residues" evidence="3">
    <location>
        <begin position="553"/>
        <end position="566"/>
    </location>
</feature>
<dbReference type="InterPro" id="IPR010798">
    <property type="entry name" value="Triadin"/>
</dbReference>
<keyword evidence="6" id="KW-1185">Reference proteome</keyword>
<accession>A0A553QHC6</accession>
<dbReference type="GO" id="GO:0005102">
    <property type="term" value="F:signaling receptor binding"/>
    <property type="evidence" value="ECO:0007669"/>
    <property type="project" value="InterPro"/>
</dbReference>
<sequence length="1140" mass="128312">MAQATKGTPVKSMPPGSQVRAAHPESLTVGSHGILRLMNRPAQWVITITLLISWSFAGVILFDFVSEDQIARIQDFGNDPMLAVNKALEGIEHRMNLMNDMFNNAQAWFPTMTTTFEDAKKTDTEDDTPQVLRRKGEFLPPMEKVAEILGKKQDPFYTAYIAARSSETEGVTEETKENGAEDTTDELEEIMEITKDIDSSEDDEVDSGATAEETILGPLGETDITEKGSSTLHEAIEDQEAELKHFGETIIKIEEGVEKFELVSEVEVSDMSESVAGELFEYISDSSELPSDEKAIEELDVHEDMEDVTETVKGISDAAEETFTTETFEDIPEFQEDESTFVTKDNDETSSIKQEKPTESSDLTHEETTEKDDVDNDASKCTGATEITETLPGEDKEPDTVKDVTNLSEEQQEEEIDTITETAGIEGEATRSDDHDEMEGDLEVEDMEKKLVLVSGSESFTVNLENATSNDEVQIEAVQNLLRTNDSEVYFADEEEVLEEVKEAKEKKAREEIYKIIQEMREEKNEREEEEIVLQQINKTVETVRKQEMDKKEAKISRKEKKDAVKVQEPAEAVSLKEPASKRKEAELLKEKLKPALEKKEVEIKKPKPAFVKKEADLIKEETKPTLTKKEAEVKVKVEPALEKKEAEEEKEKVKPDLAKKVDAMKKKVRRAPVMKGAEVIKKKDKQAPEKKWAEVIKEKDKPAPEKKVAEVIKEKDKPAPERRYFFYDQVAEVIKEKVKPAPKKKGAEVIKEKDKSAPEKKVAEVIKEKVKPAPEKKLAEVIKEKDKPAPEKKVAEVIKEKVKPAPEKKVAEVIKEKDKPASEKKVAEVIKEKVKPTPETKVAEVIKEKVKPTPEKKVAEVIKEKVKPAPEKKVAEVIKEKVKPAPEKIVAEILKEAVGSAPMQKVIQVEAEKVVLAAPAKKEITKEKPRAPPKKEAVQEKAEAHAPTEVALRLLEPESSQVCLEDAGLIGLDLELLNSINQKLSLLDLLRKDIGEMKSDLESTQNQITLLRMDNRTVTELKPTAVKTKTAASREKARVARKDKVAPKVKVTSEPKEKEIIPKKAVEEKEPLKKEPNQVSEEVVDQTEKKVTVEQVKEEPEVPKDIPVVEEEDVPYFQCFFVDEDDTQYPFFPFSPPVW</sequence>
<feature type="region of interest" description="Disordered" evidence="3">
    <location>
        <begin position="1069"/>
        <end position="1108"/>
    </location>
</feature>
<name>A0A553QHC6_9TELE</name>
<feature type="compositionally biased region" description="Acidic residues" evidence="3">
    <location>
        <begin position="327"/>
        <end position="339"/>
    </location>
</feature>
<dbReference type="Proteomes" id="UP000316079">
    <property type="component" value="Unassembled WGS sequence"/>
</dbReference>
<comment type="subcellular location">
    <subcellularLocation>
        <location evidence="1">Sarcoplasmic reticulum membrane</location>
        <topology evidence="1">Single-pass type II membrane protein</topology>
    </subcellularLocation>
</comment>
<feature type="region of interest" description="Disordered" evidence="3">
    <location>
        <begin position="926"/>
        <end position="947"/>
    </location>
</feature>
<evidence type="ECO:0000313" key="5">
    <source>
        <dbReference type="EMBL" id="TRY89340.1"/>
    </source>
</evidence>
<feature type="region of interest" description="Disordered" evidence="3">
    <location>
        <begin position="325"/>
        <end position="438"/>
    </location>
</feature>
<dbReference type="OrthoDB" id="8964979at2759"/>
<evidence type="ECO:0000256" key="1">
    <source>
        <dbReference type="ARBA" id="ARBA00004157"/>
    </source>
</evidence>
<dbReference type="PANTHER" id="PTHR14106:SF0">
    <property type="entry name" value="TRIADIN"/>
    <property type="match status" value="1"/>
</dbReference>
<gene>
    <name evidence="5" type="ORF">DNTS_003609</name>
</gene>
<keyword evidence="4" id="KW-1133">Transmembrane helix</keyword>
<reference evidence="5 6" key="1">
    <citation type="journal article" date="2019" name="Sci. Data">
        <title>Hybrid genome assembly and annotation of Danionella translucida.</title>
        <authorList>
            <person name="Kadobianskyi M."/>
            <person name="Schulze L."/>
            <person name="Schuelke M."/>
            <person name="Judkewitz B."/>
        </authorList>
    </citation>
    <scope>NUCLEOTIDE SEQUENCE [LARGE SCALE GENOMIC DNA]</scope>
    <source>
        <strain evidence="5 6">Bolton</strain>
    </source>
</reference>
<evidence type="ECO:0000256" key="4">
    <source>
        <dbReference type="SAM" id="Phobius"/>
    </source>
</evidence>
<dbReference type="EMBL" id="SRMA01025986">
    <property type="protein sequence ID" value="TRY89340.1"/>
    <property type="molecule type" value="Genomic_DNA"/>
</dbReference>
<evidence type="ECO:0000256" key="2">
    <source>
        <dbReference type="SAM" id="Coils"/>
    </source>
</evidence>
<keyword evidence="2" id="KW-0175">Coiled coil</keyword>
<dbReference type="GO" id="GO:0033017">
    <property type="term" value="C:sarcoplasmic reticulum membrane"/>
    <property type="evidence" value="ECO:0007669"/>
    <property type="project" value="UniProtKB-SubCell"/>
</dbReference>
<evidence type="ECO:0000256" key="3">
    <source>
        <dbReference type="SAM" id="MobiDB-lite"/>
    </source>
</evidence>
<protein>
    <submittedName>
        <fullName evidence="5">Uncharacterized protein</fullName>
    </submittedName>
</protein>
<keyword evidence="4" id="KW-0812">Transmembrane</keyword>
<keyword evidence="4" id="KW-0472">Membrane</keyword>
<feature type="compositionally biased region" description="Basic and acidic residues" evidence="3">
    <location>
        <begin position="1087"/>
        <end position="1105"/>
    </location>
</feature>
<feature type="compositionally biased region" description="Basic and acidic residues" evidence="3">
    <location>
        <begin position="393"/>
        <end position="402"/>
    </location>
</feature>
<dbReference type="PANTHER" id="PTHR14106">
    <property type="entry name" value="TRIADIN"/>
    <property type="match status" value="1"/>
</dbReference>
<feature type="transmembrane region" description="Helical" evidence="4">
    <location>
        <begin position="44"/>
        <end position="65"/>
    </location>
</feature>
<dbReference type="STRING" id="623744.A0A553QHC6"/>
<feature type="compositionally biased region" description="Basic and acidic residues" evidence="3">
    <location>
        <begin position="353"/>
        <end position="368"/>
    </location>
</feature>
<organism evidence="5 6">
    <name type="scientific">Danionella cerebrum</name>
    <dbReference type="NCBI Taxonomy" id="2873325"/>
    <lineage>
        <taxon>Eukaryota</taxon>
        <taxon>Metazoa</taxon>
        <taxon>Chordata</taxon>
        <taxon>Craniata</taxon>
        <taxon>Vertebrata</taxon>
        <taxon>Euteleostomi</taxon>
        <taxon>Actinopterygii</taxon>
        <taxon>Neopterygii</taxon>
        <taxon>Teleostei</taxon>
        <taxon>Ostariophysi</taxon>
        <taxon>Cypriniformes</taxon>
        <taxon>Danionidae</taxon>
        <taxon>Danioninae</taxon>
        <taxon>Danionella</taxon>
    </lineage>
</organism>
<proteinExistence type="predicted"/>
<feature type="coiled-coil region" evidence="2">
    <location>
        <begin position="491"/>
        <end position="547"/>
    </location>
</feature>
<dbReference type="AlphaFoldDB" id="A0A553QHC6"/>
<feature type="region of interest" description="Disordered" evidence="3">
    <location>
        <begin position="553"/>
        <end position="581"/>
    </location>
</feature>